<name>A0A4Q2UFU5_9HYPH</name>
<keyword evidence="2" id="KW-1185">Reference proteome</keyword>
<dbReference type="RefSeq" id="WP_129222836.1">
    <property type="nucleotide sequence ID" value="NZ_QYBB01000001.1"/>
</dbReference>
<dbReference type="EMBL" id="QYBB01000001">
    <property type="protein sequence ID" value="RYC33976.1"/>
    <property type="molecule type" value="Genomic_DNA"/>
</dbReference>
<comment type="caution">
    <text evidence="1">The sequence shown here is derived from an EMBL/GenBank/DDBJ whole genome shotgun (WGS) entry which is preliminary data.</text>
</comment>
<organism evidence="1 2">
    <name type="scientific">Lichenibacterium minor</name>
    <dbReference type="NCBI Taxonomy" id="2316528"/>
    <lineage>
        <taxon>Bacteria</taxon>
        <taxon>Pseudomonadati</taxon>
        <taxon>Pseudomonadota</taxon>
        <taxon>Alphaproteobacteria</taxon>
        <taxon>Hyphomicrobiales</taxon>
        <taxon>Lichenihabitantaceae</taxon>
        <taxon>Lichenibacterium</taxon>
    </lineage>
</organism>
<proteinExistence type="predicted"/>
<dbReference type="AlphaFoldDB" id="A0A4Q2UFU5"/>
<reference evidence="1 2" key="2">
    <citation type="submission" date="2019-02" db="EMBL/GenBank/DDBJ databases">
        <title>'Lichenibacterium ramalinii' gen. nov. sp. nov., 'Lichenibacterium minor' gen. nov. sp. nov.</title>
        <authorList>
            <person name="Pankratov T."/>
        </authorList>
    </citation>
    <scope>NUCLEOTIDE SEQUENCE [LARGE SCALE GENOMIC DNA]</scope>
    <source>
        <strain evidence="1 2">RmlP026</strain>
    </source>
</reference>
<gene>
    <name evidence="1" type="ORF">D3273_01630</name>
</gene>
<sequence length="157" mass="16216">MQGFAALMMTVAIAATTPAVRDAVRPADAAAPAAEAYVAVLDAQWNVTRELRVACPVESGCAVDLALGDPEFSAVHVRFDPPQAGAVAVTSRLEHRDGRASQAEDEVLSLDHTGFAAGHYDARTTVSTAEAGPIVMVAVRVPGWTASAPAPAPAQRT</sequence>
<protein>
    <submittedName>
        <fullName evidence="1">Uncharacterized protein</fullName>
    </submittedName>
</protein>
<evidence type="ECO:0000313" key="1">
    <source>
        <dbReference type="EMBL" id="RYC33976.1"/>
    </source>
</evidence>
<accession>A0A4Q2UFU5</accession>
<reference evidence="1 2" key="1">
    <citation type="submission" date="2018-12" db="EMBL/GenBank/DDBJ databases">
        <authorList>
            <person name="Grouzdev D.S."/>
            <person name="Krutkina M.S."/>
        </authorList>
    </citation>
    <scope>NUCLEOTIDE SEQUENCE [LARGE SCALE GENOMIC DNA]</scope>
    <source>
        <strain evidence="1 2">RmlP026</strain>
    </source>
</reference>
<evidence type="ECO:0000313" key="2">
    <source>
        <dbReference type="Proteomes" id="UP000290759"/>
    </source>
</evidence>
<dbReference type="Proteomes" id="UP000290759">
    <property type="component" value="Unassembled WGS sequence"/>
</dbReference>
<dbReference type="OrthoDB" id="8454140at2"/>